<evidence type="ECO:0000313" key="3">
    <source>
        <dbReference type="Proteomes" id="UP000002051"/>
    </source>
</evidence>
<evidence type="ECO:0000313" key="2">
    <source>
        <dbReference type="EnsemblPlants" id="AES89281"/>
    </source>
</evidence>
<protein>
    <submittedName>
        <fullName evidence="1 2">Uncharacterized protein</fullName>
    </submittedName>
</protein>
<name>G7JL06_MEDTR</name>
<proteinExistence type="predicted"/>
<dbReference type="PaxDb" id="3880-AES89281"/>
<accession>G7JL06</accession>
<sequence length="56" mass="6453">MAEWSKAPDSSSGLRERAWGHPLLHGWIFRAMVLPPWYKRSKVSELEDVTEEGTRA</sequence>
<evidence type="ECO:0000313" key="1">
    <source>
        <dbReference type="EMBL" id="AES89281.1"/>
    </source>
</evidence>
<keyword evidence="3" id="KW-1185">Reference proteome</keyword>
<dbReference type="EMBL" id="CM001220">
    <property type="protein sequence ID" value="AES89281.1"/>
    <property type="molecule type" value="Genomic_DNA"/>
</dbReference>
<dbReference type="EnsemblPlants" id="AES89281">
    <property type="protein sequence ID" value="AES89281"/>
    <property type="gene ID" value="MTR_4g072100"/>
</dbReference>
<reference evidence="1 3" key="1">
    <citation type="journal article" date="2011" name="Nature">
        <title>The Medicago genome provides insight into the evolution of rhizobial symbioses.</title>
        <authorList>
            <person name="Young N.D."/>
            <person name="Debelle F."/>
            <person name="Oldroyd G.E."/>
            <person name="Geurts R."/>
            <person name="Cannon S.B."/>
            <person name="Udvardi M.K."/>
            <person name="Benedito V.A."/>
            <person name="Mayer K.F."/>
            <person name="Gouzy J."/>
            <person name="Schoof H."/>
            <person name="Van de Peer Y."/>
            <person name="Proost S."/>
            <person name="Cook D.R."/>
            <person name="Meyers B.C."/>
            <person name="Spannagl M."/>
            <person name="Cheung F."/>
            <person name="De Mita S."/>
            <person name="Krishnakumar V."/>
            <person name="Gundlach H."/>
            <person name="Zhou S."/>
            <person name="Mudge J."/>
            <person name="Bharti A.K."/>
            <person name="Murray J.D."/>
            <person name="Naoumkina M.A."/>
            <person name="Rosen B."/>
            <person name="Silverstein K.A."/>
            <person name="Tang H."/>
            <person name="Rombauts S."/>
            <person name="Zhao P.X."/>
            <person name="Zhou P."/>
            <person name="Barbe V."/>
            <person name="Bardou P."/>
            <person name="Bechner M."/>
            <person name="Bellec A."/>
            <person name="Berger A."/>
            <person name="Berges H."/>
            <person name="Bidwell S."/>
            <person name="Bisseling T."/>
            <person name="Choisne N."/>
            <person name="Couloux A."/>
            <person name="Denny R."/>
            <person name="Deshpande S."/>
            <person name="Dai X."/>
            <person name="Doyle J.J."/>
            <person name="Dudez A.M."/>
            <person name="Farmer A.D."/>
            <person name="Fouteau S."/>
            <person name="Franken C."/>
            <person name="Gibelin C."/>
            <person name="Gish J."/>
            <person name="Goldstein S."/>
            <person name="Gonzalez A.J."/>
            <person name="Green P.J."/>
            <person name="Hallab A."/>
            <person name="Hartog M."/>
            <person name="Hua A."/>
            <person name="Humphray S.J."/>
            <person name="Jeong D.H."/>
            <person name="Jing Y."/>
            <person name="Jocker A."/>
            <person name="Kenton S.M."/>
            <person name="Kim D.J."/>
            <person name="Klee K."/>
            <person name="Lai H."/>
            <person name="Lang C."/>
            <person name="Lin S."/>
            <person name="Macmil S.L."/>
            <person name="Magdelenat G."/>
            <person name="Matthews L."/>
            <person name="McCorrison J."/>
            <person name="Monaghan E.L."/>
            <person name="Mun J.H."/>
            <person name="Najar F.Z."/>
            <person name="Nicholson C."/>
            <person name="Noirot C."/>
            <person name="O'Bleness M."/>
            <person name="Paule C.R."/>
            <person name="Poulain J."/>
            <person name="Prion F."/>
            <person name="Qin B."/>
            <person name="Qu C."/>
            <person name="Retzel E.F."/>
            <person name="Riddle C."/>
            <person name="Sallet E."/>
            <person name="Samain S."/>
            <person name="Samson N."/>
            <person name="Sanders I."/>
            <person name="Saurat O."/>
            <person name="Scarpelli C."/>
            <person name="Schiex T."/>
            <person name="Segurens B."/>
            <person name="Severin A.J."/>
            <person name="Sherrier D.J."/>
            <person name="Shi R."/>
            <person name="Sims S."/>
            <person name="Singer S.R."/>
            <person name="Sinharoy S."/>
            <person name="Sterck L."/>
            <person name="Viollet A."/>
            <person name="Wang B.B."/>
            <person name="Wang K."/>
            <person name="Wang M."/>
            <person name="Wang X."/>
            <person name="Warfsmann J."/>
            <person name="Weissenbach J."/>
            <person name="White D.D."/>
            <person name="White J.D."/>
            <person name="Wiley G.B."/>
            <person name="Wincker P."/>
            <person name="Xing Y."/>
            <person name="Yang L."/>
            <person name="Yao Z."/>
            <person name="Ying F."/>
            <person name="Zhai J."/>
            <person name="Zhou L."/>
            <person name="Zuber A."/>
            <person name="Denarie J."/>
            <person name="Dixon R.A."/>
            <person name="May G.D."/>
            <person name="Schwartz D.C."/>
            <person name="Rogers J."/>
            <person name="Quetier F."/>
            <person name="Town C.D."/>
            <person name="Roe B.A."/>
        </authorList>
    </citation>
    <scope>NUCLEOTIDE SEQUENCE [LARGE SCALE GENOMIC DNA]</scope>
    <source>
        <strain evidence="1">A17</strain>
        <strain evidence="2 3">cv. Jemalong A17</strain>
    </source>
</reference>
<dbReference type="Proteomes" id="UP000002051">
    <property type="component" value="Chromosome 4"/>
</dbReference>
<reference evidence="2" key="3">
    <citation type="submission" date="2015-04" db="UniProtKB">
        <authorList>
            <consortium name="EnsemblPlants"/>
        </authorList>
    </citation>
    <scope>IDENTIFICATION</scope>
    <source>
        <strain evidence="2">cv. Jemalong A17</strain>
    </source>
</reference>
<gene>
    <name evidence="1" type="ordered locus">MTR_4g072100</name>
</gene>
<organism evidence="1 3">
    <name type="scientific">Medicago truncatula</name>
    <name type="common">Barrel medic</name>
    <name type="synonym">Medicago tribuloides</name>
    <dbReference type="NCBI Taxonomy" id="3880"/>
    <lineage>
        <taxon>Eukaryota</taxon>
        <taxon>Viridiplantae</taxon>
        <taxon>Streptophyta</taxon>
        <taxon>Embryophyta</taxon>
        <taxon>Tracheophyta</taxon>
        <taxon>Spermatophyta</taxon>
        <taxon>Magnoliopsida</taxon>
        <taxon>eudicotyledons</taxon>
        <taxon>Gunneridae</taxon>
        <taxon>Pentapetalae</taxon>
        <taxon>rosids</taxon>
        <taxon>fabids</taxon>
        <taxon>Fabales</taxon>
        <taxon>Fabaceae</taxon>
        <taxon>Papilionoideae</taxon>
        <taxon>50 kb inversion clade</taxon>
        <taxon>NPAAA clade</taxon>
        <taxon>Hologalegina</taxon>
        <taxon>IRL clade</taxon>
        <taxon>Trifolieae</taxon>
        <taxon>Medicago</taxon>
    </lineage>
</organism>
<dbReference type="AlphaFoldDB" id="G7JL06"/>
<dbReference type="HOGENOM" id="CLU_3017277_0_0_1"/>
<reference evidence="1 3" key="2">
    <citation type="journal article" date="2014" name="BMC Genomics">
        <title>An improved genome release (version Mt4.0) for the model legume Medicago truncatula.</title>
        <authorList>
            <person name="Tang H."/>
            <person name="Krishnakumar V."/>
            <person name="Bidwell S."/>
            <person name="Rosen B."/>
            <person name="Chan A."/>
            <person name="Zhou S."/>
            <person name="Gentzbittel L."/>
            <person name="Childs K.L."/>
            <person name="Yandell M."/>
            <person name="Gundlach H."/>
            <person name="Mayer K.F."/>
            <person name="Schwartz D.C."/>
            <person name="Town C.D."/>
        </authorList>
    </citation>
    <scope>GENOME REANNOTATION</scope>
    <source>
        <strain evidence="2 3">cv. Jemalong A17</strain>
    </source>
</reference>